<gene>
    <name evidence="1" type="ORF">FISHEDRAFT_58464</name>
</gene>
<dbReference type="GO" id="GO:0030014">
    <property type="term" value="C:CCR4-NOT complex"/>
    <property type="evidence" value="ECO:0007669"/>
    <property type="project" value="InterPro"/>
</dbReference>
<evidence type="ECO:0000313" key="2">
    <source>
        <dbReference type="Proteomes" id="UP000054144"/>
    </source>
</evidence>
<accession>A0A0D7AE50</accession>
<protein>
    <submittedName>
        <fullName evidence="1">Uncharacterized protein</fullName>
    </submittedName>
</protein>
<keyword evidence="2" id="KW-1185">Reference proteome</keyword>
<proteinExistence type="predicted"/>
<dbReference type="OrthoDB" id="3226845at2759"/>
<reference evidence="1 2" key="1">
    <citation type="journal article" date="2015" name="Fungal Genet. Biol.">
        <title>Evolution of novel wood decay mechanisms in Agaricales revealed by the genome sequences of Fistulina hepatica and Cylindrobasidium torrendii.</title>
        <authorList>
            <person name="Floudas D."/>
            <person name="Held B.W."/>
            <person name="Riley R."/>
            <person name="Nagy L.G."/>
            <person name="Koehler G."/>
            <person name="Ransdell A.S."/>
            <person name="Younus H."/>
            <person name="Chow J."/>
            <person name="Chiniquy J."/>
            <person name="Lipzen A."/>
            <person name="Tritt A."/>
            <person name="Sun H."/>
            <person name="Haridas S."/>
            <person name="LaButti K."/>
            <person name="Ohm R.A."/>
            <person name="Kues U."/>
            <person name="Blanchette R.A."/>
            <person name="Grigoriev I.V."/>
            <person name="Minto R.E."/>
            <person name="Hibbett D.S."/>
        </authorList>
    </citation>
    <scope>NUCLEOTIDE SEQUENCE [LARGE SCALE GENOMIC DNA]</scope>
    <source>
        <strain evidence="1 2">ATCC 64428</strain>
    </source>
</reference>
<dbReference type="Proteomes" id="UP000054144">
    <property type="component" value="Unassembled WGS sequence"/>
</dbReference>
<dbReference type="InterPro" id="IPR019312">
    <property type="entry name" value="CNOT11"/>
</dbReference>
<dbReference type="AlphaFoldDB" id="A0A0D7AE50"/>
<name>A0A0D7AE50_9AGAR</name>
<dbReference type="Pfam" id="PF10155">
    <property type="entry name" value="CNOT11"/>
    <property type="match status" value="1"/>
</dbReference>
<evidence type="ECO:0000313" key="1">
    <source>
        <dbReference type="EMBL" id="KIY49163.1"/>
    </source>
</evidence>
<dbReference type="EMBL" id="KN881725">
    <property type="protein sequence ID" value="KIY49163.1"/>
    <property type="molecule type" value="Genomic_DNA"/>
</dbReference>
<sequence>MASFSSFKSEAPDPRASVGQLLARAYSLPCSAAAQAFSQLVQPVSRFQLALDALLPLLDAAEPVQRILVAFILYSMYAPHPMNINPFKSVLYSTYVREREAAIAVASTGGVSPTEQFVWVLWKILKGDGNDIAPYTPSSLARSPLPAKLRASNLQLDSTLYNSLVDDYDNRIASPRKMNASDGAGCTGDATRSDEATVTKAHDLVDEQLARAMNLVLLARDRVLTLAEQKFMVPLLPHIAATSMLTSLDIPSIVVLNPTIAHPLLVALLLPAADPATPSSADAALPFLDALTMLPPALPTFDVVGRLLRGGSGPREEQAVAALVREQVLGRFVHSCVSWIEHAEAEERAGLVSDDRAAKGVRDLCRFYASLIALGLVDPSSEIESAEMMHFSLQHARYEESNALYRVLAMSRM</sequence>
<organism evidence="1 2">
    <name type="scientific">Fistulina hepatica ATCC 64428</name>
    <dbReference type="NCBI Taxonomy" id="1128425"/>
    <lineage>
        <taxon>Eukaryota</taxon>
        <taxon>Fungi</taxon>
        <taxon>Dikarya</taxon>
        <taxon>Basidiomycota</taxon>
        <taxon>Agaricomycotina</taxon>
        <taxon>Agaricomycetes</taxon>
        <taxon>Agaricomycetidae</taxon>
        <taxon>Agaricales</taxon>
        <taxon>Fistulinaceae</taxon>
        <taxon>Fistulina</taxon>
    </lineage>
</organism>